<gene>
    <name evidence="1" type="ORF">ABS772_06235</name>
</gene>
<reference evidence="1 2" key="1">
    <citation type="submission" date="2024-06" db="EMBL/GenBank/DDBJ databases">
        <authorList>
            <person name="Campbell A.G."/>
        </authorList>
    </citation>
    <scope>NUCLEOTIDE SEQUENCE [LARGE SCALE GENOMIC DNA]</scope>
    <source>
        <strain evidence="1 2">EM12</strain>
    </source>
</reference>
<dbReference type="NCBIfam" id="NF047331">
    <property type="entry name" value="phage_HTJ"/>
    <property type="match status" value="1"/>
</dbReference>
<evidence type="ECO:0000313" key="2">
    <source>
        <dbReference type="Proteomes" id="UP001480955"/>
    </source>
</evidence>
<evidence type="ECO:0000313" key="1">
    <source>
        <dbReference type="EMBL" id="MER2249512.1"/>
    </source>
</evidence>
<evidence type="ECO:0008006" key="3">
    <source>
        <dbReference type="Google" id="ProtNLM"/>
    </source>
</evidence>
<dbReference type="RefSeq" id="WP_350393011.1">
    <property type="nucleotide sequence ID" value="NZ_JBELQE010000040.1"/>
</dbReference>
<organism evidence="1 2">
    <name type="scientific">Methylorubrum podarium</name>
    <dbReference type="NCBI Taxonomy" id="200476"/>
    <lineage>
        <taxon>Bacteria</taxon>
        <taxon>Pseudomonadati</taxon>
        <taxon>Pseudomonadota</taxon>
        <taxon>Alphaproteobacteria</taxon>
        <taxon>Hyphomicrobiales</taxon>
        <taxon>Methylobacteriaceae</taxon>
        <taxon>Methylorubrum</taxon>
    </lineage>
</organism>
<comment type="caution">
    <text evidence="1">The sequence shown here is derived from an EMBL/GenBank/DDBJ whole genome shotgun (WGS) entry which is preliminary data.</text>
</comment>
<keyword evidence="2" id="KW-1185">Reference proteome</keyword>
<sequence>MTDTTEQDLAKLRRQLVRLDDAMSSGVLRVEQADGGGSTVYRDYGEMQLARRDIVGRINALDAKLSGTVRRRARRVVMVGISGF</sequence>
<protein>
    <recommendedName>
        <fullName evidence="3">Phage tail protein</fullName>
    </recommendedName>
</protein>
<dbReference type="EMBL" id="JBELQE010000040">
    <property type="protein sequence ID" value="MER2249512.1"/>
    <property type="molecule type" value="Genomic_DNA"/>
</dbReference>
<accession>A0ABV1QJH6</accession>
<name>A0ABV1QJH6_9HYPH</name>
<dbReference type="Proteomes" id="UP001480955">
    <property type="component" value="Unassembled WGS sequence"/>
</dbReference>
<proteinExistence type="predicted"/>